<dbReference type="GeneTree" id="ENSGT00390000017407"/>
<evidence type="ECO:0008006" key="4">
    <source>
        <dbReference type="Google" id="ProtNLM"/>
    </source>
</evidence>
<evidence type="ECO:0000313" key="3">
    <source>
        <dbReference type="Proteomes" id="UP000694546"/>
    </source>
</evidence>
<dbReference type="GO" id="GO:0016251">
    <property type="term" value="F:RNA polymerase II general transcription initiation factor activity"/>
    <property type="evidence" value="ECO:0007669"/>
    <property type="project" value="InterPro"/>
</dbReference>
<keyword evidence="3" id="KW-1185">Reference proteome</keyword>
<evidence type="ECO:0000256" key="1">
    <source>
        <dbReference type="SAM" id="MobiDB-lite"/>
    </source>
</evidence>
<dbReference type="GeneID" id="115529098"/>
<dbReference type="GO" id="GO:0016604">
    <property type="term" value="C:nuclear body"/>
    <property type="evidence" value="ECO:0007669"/>
    <property type="project" value="TreeGrafter"/>
</dbReference>
<dbReference type="Ensembl" id="ENSGMOT00000065537.1">
    <property type="protein sequence ID" value="ENSGMOP00000049591.1"/>
    <property type="gene ID" value="ENSGMOG00000031728.1"/>
</dbReference>
<feature type="region of interest" description="Disordered" evidence="1">
    <location>
        <begin position="253"/>
        <end position="280"/>
    </location>
</feature>
<dbReference type="RefSeq" id="XP_030193435.1">
    <property type="nucleotide sequence ID" value="XM_030337575.1"/>
</dbReference>
<name>A0A8C5BNE8_GADMO</name>
<feature type="region of interest" description="Disordered" evidence="1">
    <location>
        <begin position="345"/>
        <end position="419"/>
    </location>
</feature>
<dbReference type="OMA" id="APIEVWI"/>
<accession>A0A8C5BNE8</accession>
<dbReference type="GO" id="GO:0009301">
    <property type="term" value="P:snRNA transcription"/>
    <property type="evidence" value="ECO:0007669"/>
    <property type="project" value="InterPro"/>
</dbReference>
<dbReference type="AlphaFoldDB" id="A0A8C5BNE8"/>
<reference evidence="2" key="2">
    <citation type="submission" date="2025-09" db="UniProtKB">
        <authorList>
            <consortium name="Ensembl"/>
        </authorList>
    </citation>
    <scope>IDENTIFICATION</scope>
</reference>
<dbReference type="Pfam" id="PF11035">
    <property type="entry name" value="SNAPC2"/>
    <property type="match status" value="1"/>
</dbReference>
<feature type="compositionally biased region" description="Basic and acidic residues" evidence="1">
    <location>
        <begin position="389"/>
        <end position="398"/>
    </location>
</feature>
<sequence>MKPPPRQRILTKRYEESRTVRKQVRDRRGLMENVCTWGVTEQRRLLKGLEWLKRHRRVEPDIDYEWLQKRVPKRSIEQLRTVVRELKVRAVSRGASQLRRQRGNEAGLEGEGEEPLQLWRETARFVAGDLEGDIAKAFSQMLVVSSTEPQTPFNSAVSPPRSGHAQPPTTGPVTPGPLPPRGPSPGCLAPVLQTPVVTLTHVRVPLSGPPVGVLVPPSTPGQGPSATPSVALPGAGCQAAASTPLLPRLSQASAVAGATDKPGSRVEPVEGPGKAGQQEQRSKCFVDFNKIYLHLSHPWREGKDGPLSPLECAVVLDLLMALPEELPLLDGGKLRQHMIETYASLSAPAPRAERGEVPPPPAAATRPGPAEAEPSRDAGNSAAAGEHNYSSDRGERVVAAKTTTPPPPPEPPLCPLNPFKVPLKLLVKRS</sequence>
<evidence type="ECO:0000313" key="2">
    <source>
        <dbReference type="Ensembl" id="ENSGMOP00000049591.1"/>
    </source>
</evidence>
<dbReference type="OrthoDB" id="5990578at2759"/>
<feature type="compositionally biased region" description="Pro residues" evidence="1">
    <location>
        <begin position="174"/>
        <end position="183"/>
    </location>
</feature>
<dbReference type="PANTHER" id="PTHR15132">
    <property type="entry name" value="SNRNA-ACTIVATING PROTEIN COMPLEX SUBUNIT 2"/>
    <property type="match status" value="1"/>
</dbReference>
<gene>
    <name evidence="2" type="primary">snapc2</name>
</gene>
<reference evidence="2" key="1">
    <citation type="submission" date="2025-08" db="UniProtKB">
        <authorList>
            <consortium name="Ensembl"/>
        </authorList>
    </citation>
    <scope>IDENTIFICATION</scope>
</reference>
<dbReference type="InterPro" id="IPR021281">
    <property type="entry name" value="SNAPC2"/>
</dbReference>
<proteinExistence type="predicted"/>
<dbReference type="PANTHER" id="PTHR15132:SF1">
    <property type="entry name" value="SNRNA-ACTIVATING PROTEIN COMPLEX SUBUNIT 2"/>
    <property type="match status" value="1"/>
</dbReference>
<feature type="compositionally biased region" description="Low complexity" evidence="1">
    <location>
        <begin position="363"/>
        <end position="372"/>
    </location>
</feature>
<protein>
    <recommendedName>
        <fullName evidence="4">snRNA-activating protein complex subunit 2</fullName>
    </recommendedName>
</protein>
<feature type="region of interest" description="Disordered" evidence="1">
    <location>
        <begin position="149"/>
        <end position="183"/>
    </location>
</feature>
<feature type="compositionally biased region" description="Pro residues" evidence="1">
    <location>
        <begin position="404"/>
        <end position="415"/>
    </location>
</feature>
<organism evidence="2 3">
    <name type="scientific">Gadus morhua</name>
    <name type="common">Atlantic cod</name>
    <dbReference type="NCBI Taxonomy" id="8049"/>
    <lineage>
        <taxon>Eukaryota</taxon>
        <taxon>Metazoa</taxon>
        <taxon>Chordata</taxon>
        <taxon>Craniata</taxon>
        <taxon>Vertebrata</taxon>
        <taxon>Euteleostomi</taxon>
        <taxon>Actinopterygii</taxon>
        <taxon>Neopterygii</taxon>
        <taxon>Teleostei</taxon>
        <taxon>Neoteleostei</taxon>
        <taxon>Acanthomorphata</taxon>
        <taxon>Zeiogadaria</taxon>
        <taxon>Gadariae</taxon>
        <taxon>Gadiformes</taxon>
        <taxon>Gadoidei</taxon>
        <taxon>Gadidae</taxon>
        <taxon>Gadus</taxon>
    </lineage>
</organism>
<dbReference type="Proteomes" id="UP000694546">
    <property type="component" value="Chromosome 17"/>
</dbReference>